<dbReference type="InterPro" id="IPR056498">
    <property type="entry name" value="DAAF9_N"/>
</dbReference>
<evidence type="ECO:0000256" key="1">
    <source>
        <dbReference type="SAM" id="MobiDB-lite"/>
    </source>
</evidence>
<sequence>MPIFSSSVRPKCDLTVTRYKNFSVQICQDRLATIQSLVRNDETLLVVCGIDSHFSQGSQQLFDYLLFNVNQKRAAEIERTKLEDEHFDDVVLSIRRNRVQVYLNPANYWFYLPYVACWPNLDIHCAPDALFDDQDAMEELKMKFLIQAVDGCNSVCVAYYGKDHLAESAGFSPMLVEKWPLIQAYAVDGFGVGTFFTLKHQLRDVSKDVFGLIQSVDAVAVEDLTDKPLKPFKNQFDSVFQTIDFLAGRSEPQLVLEEKSLNQLIEPFRSYARHEMTGKSELSAGAGQHPSLRSYLAFDTRRSAIDLLAKTASTEPAAINRPFAPLAANFIVQSEDRIHSLVCARTGFLHWNLPEAAEHDCQSVGLHLLLTLMNSWTRRNRLKQLVLLPVAWLQHRSWQTSTDSTGTGMSTEARSRKHWYSTAYSGLRPSVELRIRNTVAFVRELTASTDSCTSLIHSWGREATRHGEPGLQAAAVGLASHPLHGQPALRAEHQQSPRVGAAQPVVKAGADGHQPRAKVSVYPGACIAAANPVRPADMSASEASWQSTPPRQDLAKQAALNTENTKPNVSTDGRV</sequence>
<organism evidence="3 4">
    <name type="scientific">Macrostomum lignano</name>
    <dbReference type="NCBI Taxonomy" id="282301"/>
    <lineage>
        <taxon>Eukaryota</taxon>
        <taxon>Metazoa</taxon>
        <taxon>Spiralia</taxon>
        <taxon>Lophotrochozoa</taxon>
        <taxon>Platyhelminthes</taxon>
        <taxon>Rhabditophora</taxon>
        <taxon>Macrostomorpha</taxon>
        <taxon>Macrostomida</taxon>
        <taxon>Macrostomidae</taxon>
        <taxon>Macrostomum</taxon>
    </lineage>
</organism>
<evidence type="ECO:0000313" key="4">
    <source>
        <dbReference type="WBParaSite" id="maker-uti_cns_0013498-snap-gene-0.2-mRNA-1"/>
    </source>
</evidence>
<keyword evidence="3" id="KW-1185">Reference proteome</keyword>
<protein>
    <submittedName>
        <fullName evidence="4">Protein kinase domain-containing protein</fullName>
    </submittedName>
</protein>
<dbReference type="Pfam" id="PF23281">
    <property type="entry name" value="DAAF9_N"/>
    <property type="match status" value="1"/>
</dbReference>
<reference evidence="4" key="1">
    <citation type="submission" date="2016-11" db="UniProtKB">
        <authorList>
            <consortium name="WormBaseParasite"/>
        </authorList>
    </citation>
    <scope>IDENTIFICATION</scope>
</reference>
<feature type="domain" description="DAAF9 N-terminal" evidence="2">
    <location>
        <begin position="9"/>
        <end position="213"/>
    </location>
</feature>
<dbReference type="InterPro" id="IPR040342">
    <property type="entry name" value="DNAAF9"/>
</dbReference>
<dbReference type="Proteomes" id="UP000095280">
    <property type="component" value="Unplaced"/>
</dbReference>
<name>A0A1I8IKV7_9PLAT</name>
<proteinExistence type="predicted"/>
<evidence type="ECO:0000313" key="3">
    <source>
        <dbReference type="Proteomes" id="UP000095280"/>
    </source>
</evidence>
<dbReference type="PANTHER" id="PTHR33664:SF1">
    <property type="entry name" value="DYNEIN AXONEMAL ASSEMBLY FACTOR 9"/>
    <property type="match status" value="1"/>
</dbReference>
<dbReference type="WBParaSite" id="maker-uti_cns_0013498-snap-gene-0.2-mRNA-1">
    <property type="protein sequence ID" value="maker-uti_cns_0013498-snap-gene-0.2-mRNA-1"/>
    <property type="gene ID" value="maker-uti_cns_0013498-snap-gene-0.2"/>
</dbReference>
<dbReference type="PANTHER" id="PTHR33664">
    <property type="entry name" value="RCG26366"/>
    <property type="match status" value="1"/>
</dbReference>
<evidence type="ECO:0000259" key="2">
    <source>
        <dbReference type="Pfam" id="PF23281"/>
    </source>
</evidence>
<feature type="region of interest" description="Disordered" evidence="1">
    <location>
        <begin position="536"/>
        <end position="575"/>
    </location>
</feature>
<feature type="compositionally biased region" description="Polar residues" evidence="1">
    <location>
        <begin position="559"/>
        <end position="575"/>
    </location>
</feature>
<accession>A0A1I8IKV7</accession>
<feature type="compositionally biased region" description="Polar residues" evidence="1">
    <location>
        <begin position="541"/>
        <end position="550"/>
    </location>
</feature>
<dbReference type="AlphaFoldDB" id="A0A1I8IKV7"/>